<evidence type="ECO:0000313" key="3">
    <source>
        <dbReference type="Proteomes" id="UP000077315"/>
    </source>
</evidence>
<protein>
    <submittedName>
        <fullName evidence="2">Uncharacterized protein</fullName>
    </submittedName>
</protein>
<reference evidence="3" key="1">
    <citation type="submission" date="2015-06" db="EMBL/GenBank/DDBJ databases">
        <title>Expansion of signal transduction pathways in fungi by whole-genome duplication.</title>
        <authorList>
            <consortium name="DOE Joint Genome Institute"/>
            <person name="Corrochano L.M."/>
            <person name="Kuo A."/>
            <person name="Marcet-Houben M."/>
            <person name="Polaino S."/>
            <person name="Salamov A."/>
            <person name="Villalobos J.M."/>
            <person name="Alvarez M.I."/>
            <person name="Avalos J."/>
            <person name="Benito E.P."/>
            <person name="Benoit I."/>
            <person name="Burger G."/>
            <person name="Camino L.P."/>
            <person name="Canovas D."/>
            <person name="Cerda-Olmedo E."/>
            <person name="Cheng J.-F."/>
            <person name="Dominguez A."/>
            <person name="Elias M."/>
            <person name="Eslava A.P."/>
            <person name="Glaser F."/>
            <person name="Grimwood J."/>
            <person name="Gutierrez G."/>
            <person name="Heitman J."/>
            <person name="Henrissat B."/>
            <person name="Iturriaga E.A."/>
            <person name="Lang B.F."/>
            <person name="Lavin J.L."/>
            <person name="Lee S."/>
            <person name="Li W."/>
            <person name="Lindquist E."/>
            <person name="Lopez-Garcia S."/>
            <person name="Luque E.M."/>
            <person name="Marcos A.T."/>
            <person name="Martin J."/>
            <person name="McCluskey K."/>
            <person name="Medina H.R."/>
            <person name="Miralles-Duran A."/>
            <person name="Miyazaki A."/>
            <person name="Munoz-Torres E."/>
            <person name="Oguiza J.A."/>
            <person name="Ohm R."/>
            <person name="Olmedo M."/>
            <person name="Orejas M."/>
            <person name="Ortiz-Castellanos L."/>
            <person name="Pisabarro A.G."/>
            <person name="Rodriguez-Romero J."/>
            <person name="Ruiz-Herrera J."/>
            <person name="Ruiz-Vazquez R."/>
            <person name="Sanz C."/>
            <person name="Schackwitz W."/>
            <person name="Schmutz J."/>
            <person name="Shahriari M."/>
            <person name="Shelest E."/>
            <person name="Silva-Franco F."/>
            <person name="Soanes D."/>
            <person name="Syed K."/>
            <person name="Tagua V.G."/>
            <person name="Talbot N.J."/>
            <person name="Thon M."/>
            <person name="De vries R.P."/>
            <person name="Wiebenga A."/>
            <person name="Yadav J.S."/>
            <person name="Braun E.L."/>
            <person name="Baker S."/>
            <person name="Garre V."/>
            <person name="Horwitz B."/>
            <person name="Torres-Martinez S."/>
            <person name="Idnurm A."/>
            <person name="Herrera-Estrella A."/>
            <person name="Gabaldon T."/>
            <person name="Grigoriev I.V."/>
        </authorList>
    </citation>
    <scope>NUCLEOTIDE SEQUENCE [LARGE SCALE GENOMIC DNA]</scope>
    <source>
        <strain evidence="3">NRRL 1555(-)</strain>
    </source>
</reference>
<dbReference type="VEuPathDB" id="FungiDB:PHYBLDRAFT_59860"/>
<gene>
    <name evidence="2" type="ORF">PHYBLDRAFT_59860</name>
</gene>
<dbReference type="AlphaFoldDB" id="A0A162XSN1"/>
<dbReference type="GeneID" id="29001477"/>
<feature type="region of interest" description="Disordered" evidence="1">
    <location>
        <begin position="86"/>
        <end position="131"/>
    </location>
</feature>
<dbReference type="Proteomes" id="UP000077315">
    <property type="component" value="Unassembled WGS sequence"/>
</dbReference>
<dbReference type="InParanoid" id="A0A162XSN1"/>
<name>A0A162XSN1_PHYB8</name>
<organism evidence="2 3">
    <name type="scientific">Phycomyces blakesleeanus (strain ATCC 8743b / DSM 1359 / FGSC 10004 / NBRC 33097 / NRRL 1555)</name>
    <dbReference type="NCBI Taxonomy" id="763407"/>
    <lineage>
        <taxon>Eukaryota</taxon>
        <taxon>Fungi</taxon>
        <taxon>Fungi incertae sedis</taxon>
        <taxon>Mucoromycota</taxon>
        <taxon>Mucoromycotina</taxon>
        <taxon>Mucoromycetes</taxon>
        <taxon>Mucorales</taxon>
        <taxon>Phycomycetaceae</taxon>
        <taxon>Phycomyces</taxon>
    </lineage>
</organism>
<evidence type="ECO:0000313" key="2">
    <source>
        <dbReference type="EMBL" id="OAD76325.1"/>
    </source>
</evidence>
<evidence type="ECO:0000256" key="1">
    <source>
        <dbReference type="SAM" id="MobiDB-lite"/>
    </source>
</evidence>
<dbReference type="EMBL" id="KV440976">
    <property type="protein sequence ID" value="OAD76325.1"/>
    <property type="molecule type" value="Genomic_DNA"/>
</dbReference>
<keyword evidence="3" id="KW-1185">Reference proteome</keyword>
<dbReference type="RefSeq" id="XP_018294365.1">
    <property type="nucleotide sequence ID" value="XM_018440571.1"/>
</dbReference>
<sequence length="173" mass="19575">MVFVTDSHRPPKTVAISVLVCLSNKLLHKRPNHVLKANNNDKNKANISLSIKVFLKLLISDFIGSYLYLNLDTTLDNNGKVNCHEDKEEEEEGRKKPSSQVAGMHNIKTRTTPDDRISKHKSAHNPRMRDTDGIDLQDIKKKYKNKNNICTCQFCALATAGLHLTLTIIIKQQ</sequence>
<accession>A0A162XSN1</accession>
<proteinExistence type="predicted"/>